<dbReference type="GeneID" id="93665013"/>
<evidence type="ECO:0000313" key="2">
    <source>
        <dbReference type="EMBL" id="SOU42316.1"/>
    </source>
</evidence>
<dbReference type="Proteomes" id="UP000238288">
    <property type="component" value="Chromosome PCAR9a"/>
</dbReference>
<dbReference type="InterPro" id="IPR038578">
    <property type="entry name" value="GT29-like_sf"/>
</dbReference>
<dbReference type="EMBL" id="LT965928">
    <property type="protein sequence ID" value="SOU42316.1"/>
    <property type="molecule type" value="Genomic_DNA"/>
</dbReference>
<evidence type="ECO:0000313" key="1">
    <source>
        <dbReference type="EMBL" id="MBE0381185.1"/>
    </source>
</evidence>
<accession>A0A2K4XDA6</accession>
<dbReference type="AlphaFoldDB" id="A0A2K4XDA6"/>
<dbReference type="RefSeq" id="WP_104643484.1">
    <property type="nucleotide sequence ID" value="NZ_AQGW01000013.1"/>
</dbReference>
<organism evidence="2 3">
    <name type="scientific">Pseudoalteromonas carrageenovora IAM 12662</name>
    <dbReference type="NCBI Taxonomy" id="1314868"/>
    <lineage>
        <taxon>Bacteria</taxon>
        <taxon>Pseudomonadati</taxon>
        <taxon>Pseudomonadota</taxon>
        <taxon>Gammaproteobacteria</taxon>
        <taxon>Alteromonadales</taxon>
        <taxon>Pseudoalteromonadaceae</taxon>
        <taxon>Pseudoalteromonas</taxon>
    </lineage>
</organism>
<reference evidence="1 4" key="1">
    <citation type="submission" date="2015-06" db="EMBL/GenBank/DDBJ databases">
        <title>Genome sequence of Pseudoalteromonas carrageenovora.</title>
        <authorList>
            <person name="Xie B.-B."/>
            <person name="Rong J.-C."/>
            <person name="Qin Q.-L."/>
            <person name="Zhang Y.-Z."/>
        </authorList>
    </citation>
    <scope>NUCLEOTIDE SEQUENCE [LARGE SCALE GENOMIC DNA]</scope>
    <source>
        <strain evidence="1 4">IAM 12662</strain>
    </source>
</reference>
<evidence type="ECO:0000313" key="4">
    <source>
        <dbReference type="Proteomes" id="UP000615003"/>
    </source>
</evidence>
<dbReference type="Proteomes" id="UP000615003">
    <property type="component" value="Unassembled WGS sequence"/>
</dbReference>
<dbReference type="OrthoDB" id="8451561at2"/>
<name>A0A2K4XDA6_PSEVC</name>
<dbReference type="EMBL" id="AQGW01000013">
    <property type="protein sequence ID" value="MBE0381185.1"/>
    <property type="molecule type" value="Genomic_DNA"/>
</dbReference>
<reference evidence="2 3" key="2">
    <citation type="submission" date="2017-11" db="EMBL/GenBank/DDBJ databases">
        <authorList>
            <person name="Han C.G."/>
        </authorList>
    </citation>
    <scope>NUCLEOTIDE SEQUENCE [LARGE SCALE GENOMIC DNA]</scope>
    <source>
        <strain evidence="3">ATCC 43555</strain>
        <strain evidence="2">ATCC43555</strain>
    </source>
</reference>
<evidence type="ECO:0000313" key="3">
    <source>
        <dbReference type="Proteomes" id="UP000238288"/>
    </source>
</evidence>
<sequence>MTKQLVLIIGNGPVEDDISKSINSFDRVVRFNMCANMPEHLGLKCTDLWLVGRGKQGLKFTTAFPAIDIKRLQNVMITDPKPNLFTQTFYKLIQRKGCIDHGNKITLKYSEYANVERIPQREKNAFLKHLHIFGKPAFKPKAPSSGVLAIEYFLKQQAQVYITGFGFKGWKRHPWNLEKLYVESLIAEQKVQVLKSPSQC</sequence>
<gene>
    <name evidence="2" type="ORF">PCAR9_A31523</name>
    <name evidence="1" type="ORF">PCARR_a2919</name>
</gene>
<dbReference type="Gene3D" id="3.90.1480.20">
    <property type="entry name" value="Glycosyl transferase family 29"/>
    <property type="match status" value="1"/>
</dbReference>
<proteinExistence type="predicted"/>
<keyword evidence="4" id="KW-1185">Reference proteome</keyword>
<protein>
    <submittedName>
        <fullName evidence="2">Uncharacterized protein</fullName>
    </submittedName>
</protein>